<dbReference type="GO" id="GO:0016887">
    <property type="term" value="F:ATP hydrolysis activity"/>
    <property type="evidence" value="ECO:0007669"/>
    <property type="project" value="InterPro"/>
</dbReference>
<evidence type="ECO:0000313" key="13">
    <source>
        <dbReference type="Proteomes" id="UP000316759"/>
    </source>
</evidence>
<evidence type="ECO:0000256" key="9">
    <source>
        <dbReference type="SAM" id="MobiDB-lite"/>
    </source>
</evidence>
<dbReference type="PROSITE" id="PS51194">
    <property type="entry name" value="HELICASE_CTER"/>
    <property type="match status" value="1"/>
</dbReference>
<feature type="compositionally biased region" description="Basic and acidic residues" evidence="9">
    <location>
        <begin position="474"/>
        <end position="494"/>
    </location>
</feature>
<feature type="compositionally biased region" description="Acidic residues" evidence="9">
    <location>
        <begin position="382"/>
        <end position="393"/>
    </location>
</feature>
<dbReference type="EMBL" id="SUNJ01000066">
    <property type="protein sequence ID" value="TPP67915.1"/>
    <property type="molecule type" value="Genomic_DNA"/>
</dbReference>
<dbReference type="STRING" id="46835.A0A504Z589"/>
<dbReference type="InterPro" id="IPR001650">
    <property type="entry name" value="Helicase_C-like"/>
</dbReference>
<feature type="compositionally biased region" description="Acidic residues" evidence="9">
    <location>
        <begin position="68"/>
        <end position="81"/>
    </location>
</feature>
<dbReference type="PROSITE" id="PS51192">
    <property type="entry name" value="HELICASE_ATP_BIND_1"/>
    <property type="match status" value="1"/>
</dbReference>
<dbReference type="Gene3D" id="3.40.50.300">
    <property type="entry name" value="P-loop containing nucleotide triphosphate hydrolases"/>
    <property type="match status" value="1"/>
</dbReference>
<comment type="similarity">
    <text evidence="2">Belongs to the SNF2/RAD54 helicase family.</text>
</comment>
<evidence type="ECO:0000256" key="5">
    <source>
        <dbReference type="ARBA" id="ARBA00022806"/>
    </source>
</evidence>
<feature type="compositionally biased region" description="Basic residues" evidence="9">
    <location>
        <begin position="934"/>
        <end position="944"/>
    </location>
</feature>
<dbReference type="CDD" id="cd18793">
    <property type="entry name" value="SF2_C_SNF"/>
    <property type="match status" value="1"/>
</dbReference>
<dbReference type="GO" id="GO:0005524">
    <property type="term" value="F:ATP binding"/>
    <property type="evidence" value="ECO:0007669"/>
    <property type="project" value="UniProtKB-KW"/>
</dbReference>
<feature type="region of interest" description="Disordered" evidence="9">
    <location>
        <begin position="894"/>
        <end position="983"/>
    </location>
</feature>
<dbReference type="InterPro" id="IPR049730">
    <property type="entry name" value="SNF2/RAD54-like_C"/>
</dbReference>
<feature type="compositionally biased region" description="Acidic residues" evidence="9">
    <location>
        <begin position="422"/>
        <end position="432"/>
    </location>
</feature>
<evidence type="ECO:0000256" key="7">
    <source>
        <dbReference type="ARBA" id="ARBA00023125"/>
    </source>
</evidence>
<dbReference type="OrthoDB" id="2020972at2759"/>
<feature type="compositionally biased region" description="Basic and acidic residues" evidence="9">
    <location>
        <begin position="394"/>
        <end position="406"/>
    </location>
</feature>
<feature type="compositionally biased region" description="Basic and acidic residues" evidence="9">
    <location>
        <begin position="368"/>
        <end position="381"/>
    </location>
</feature>
<feature type="compositionally biased region" description="Polar residues" evidence="9">
    <location>
        <begin position="1443"/>
        <end position="1453"/>
    </location>
</feature>
<feature type="compositionally biased region" description="Basic residues" evidence="9">
    <location>
        <begin position="407"/>
        <end position="416"/>
    </location>
</feature>
<feature type="compositionally biased region" description="Basic and acidic residues" evidence="9">
    <location>
        <begin position="298"/>
        <end position="308"/>
    </location>
</feature>
<keyword evidence="3" id="KW-0547">Nucleotide-binding</keyword>
<dbReference type="GO" id="GO:0005634">
    <property type="term" value="C:nucleus"/>
    <property type="evidence" value="ECO:0007669"/>
    <property type="project" value="UniProtKB-SubCell"/>
</dbReference>
<dbReference type="PANTHER" id="PTHR45797">
    <property type="entry name" value="RAD54-LIKE"/>
    <property type="match status" value="1"/>
</dbReference>
<feature type="compositionally biased region" description="Basic and acidic residues" evidence="9">
    <location>
        <begin position="89"/>
        <end position="98"/>
    </location>
</feature>
<reference evidence="12 13" key="1">
    <citation type="submission" date="2019-04" db="EMBL/GenBank/DDBJ databases">
        <title>Annotation for the trematode Fasciola gigantica.</title>
        <authorList>
            <person name="Choi Y.-J."/>
        </authorList>
    </citation>
    <scope>NUCLEOTIDE SEQUENCE [LARGE SCALE GENOMIC DNA]</scope>
    <source>
        <strain evidence="12">Uganda_cow_1</strain>
    </source>
</reference>
<feature type="domain" description="Helicase ATP-binding" evidence="10">
    <location>
        <begin position="564"/>
        <end position="751"/>
    </location>
</feature>
<dbReference type="Proteomes" id="UP000316759">
    <property type="component" value="Unassembled WGS sequence"/>
</dbReference>
<evidence type="ECO:0000256" key="3">
    <source>
        <dbReference type="ARBA" id="ARBA00022741"/>
    </source>
</evidence>
<feature type="compositionally biased region" description="Polar residues" evidence="9">
    <location>
        <begin position="25"/>
        <end position="49"/>
    </location>
</feature>
<feature type="domain" description="Helicase C-terminal" evidence="11">
    <location>
        <begin position="1032"/>
        <end position="1208"/>
    </location>
</feature>
<evidence type="ECO:0000256" key="6">
    <source>
        <dbReference type="ARBA" id="ARBA00022840"/>
    </source>
</evidence>
<dbReference type="Gene3D" id="3.40.50.10810">
    <property type="entry name" value="Tandem AAA-ATPase domain"/>
    <property type="match status" value="1"/>
</dbReference>
<feature type="compositionally biased region" description="Polar residues" evidence="9">
    <location>
        <begin position="1371"/>
        <end position="1380"/>
    </location>
</feature>
<dbReference type="CDD" id="cd18007">
    <property type="entry name" value="DEXHc_ATRX-like"/>
    <property type="match status" value="1"/>
</dbReference>
<evidence type="ECO:0000313" key="12">
    <source>
        <dbReference type="EMBL" id="TPP67915.1"/>
    </source>
</evidence>
<dbReference type="GO" id="GO:0003677">
    <property type="term" value="F:DNA binding"/>
    <property type="evidence" value="ECO:0007669"/>
    <property type="project" value="UniProtKB-KW"/>
</dbReference>
<feature type="compositionally biased region" description="Low complexity" evidence="9">
    <location>
        <begin position="901"/>
        <end position="917"/>
    </location>
</feature>
<evidence type="ECO:0000259" key="10">
    <source>
        <dbReference type="PROSITE" id="PS51192"/>
    </source>
</evidence>
<dbReference type="PANTHER" id="PTHR45797:SF3">
    <property type="entry name" value="TRANSCRIPTIONAL REGULATOR ATRX HOMOLOG"/>
    <property type="match status" value="1"/>
</dbReference>
<feature type="non-terminal residue" evidence="12">
    <location>
        <position position="1"/>
    </location>
</feature>
<dbReference type="InterPro" id="IPR000330">
    <property type="entry name" value="SNF2_N"/>
</dbReference>
<dbReference type="Pfam" id="PF00271">
    <property type="entry name" value="Helicase_C"/>
    <property type="match status" value="1"/>
</dbReference>
<comment type="subcellular location">
    <subcellularLocation>
        <location evidence="1">Nucleus</location>
    </subcellularLocation>
</comment>
<dbReference type="GO" id="GO:0004386">
    <property type="term" value="F:helicase activity"/>
    <property type="evidence" value="ECO:0007669"/>
    <property type="project" value="UniProtKB-KW"/>
</dbReference>
<name>A0A504Z589_FASGI</name>
<feature type="compositionally biased region" description="Low complexity" evidence="9">
    <location>
        <begin position="1429"/>
        <end position="1442"/>
    </location>
</feature>
<feature type="compositionally biased region" description="Basic residues" evidence="9">
    <location>
        <begin position="462"/>
        <end position="471"/>
    </location>
</feature>
<feature type="compositionally biased region" description="Low complexity" evidence="9">
    <location>
        <begin position="445"/>
        <end position="459"/>
    </location>
</feature>
<dbReference type="SMART" id="SM00487">
    <property type="entry name" value="DEXDc"/>
    <property type="match status" value="1"/>
</dbReference>
<accession>A0A504Z589</accession>
<feature type="region of interest" description="Disordered" evidence="9">
    <location>
        <begin position="194"/>
        <end position="494"/>
    </location>
</feature>
<evidence type="ECO:0000256" key="4">
    <source>
        <dbReference type="ARBA" id="ARBA00022801"/>
    </source>
</evidence>
<dbReference type="InterPro" id="IPR038718">
    <property type="entry name" value="SNF2-like_sf"/>
</dbReference>
<organism evidence="12 13">
    <name type="scientific">Fasciola gigantica</name>
    <name type="common">Giant liver fluke</name>
    <dbReference type="NCBI Taxonomy" id="46835"/>
    <lineage>
        <taxon>Eukaryota</taxon>
        <taxon>Metazoa</taxon>
        <taxon>Spiralia</taxon>
        <taxon>Lophotrochozoa</taxon>
        <taxon>Platyhelminthes</taxon>
        <taxon>Trematoda</taxon>
        <taxon>Digenea</taxon>
        <taxon>Plagiorchiida</taxon>
        <taxon>Echinostomata</taxon>
        <taxon>Echinostomatoidea</taxon>
        <taxon>Fasciolidae</taxon>
        <taxon>Fasciola</taxon>
    </lineage>
</organism>
<evidence type="ECO:0000256" key="2">
    <source>
        <dbReference type="ARBA" id="ARBA00007025"/>
    </source>
</evidence>
<keyword evidence="6" id="KW-0067">ATP-binding</keyword>
<feature type="region of interest" description="Disordered" evidence="9">
    <location>
        <begin position="1428"/>
        <end position="1453"/>
    </location>
</feature>
<dbReference type="InterPro" id="IPR044574">
    <property type="entry name" value="ARIP4-like"/>
</dbReference>
<evidence type="ECO:0000256" key="8">
    <source>
        <dbReference type="ARBA" id="ARBA00023242"/>
    </source>
</evidence>
<dbReference type="Pfam" id="PF00176">
    <property type="entry name" value="SNF2-rel_dom"/>
    <property type="match status" value="1"/>
</dbReference>
<keyword evidence="8" id="KW-0539">Nucleus</keyword>
<keyword evidence="4" id="KW-0378">Hydrolase</keyword>
<dbReference type="SUPFAM" id="SSF52540">
    <property type="entry name" value="P-loop containing nucleoside triphosphate hydrolases"/>
    <property type="match status" value="2"/>
</dbReference>
<comment type="caution">
    <text evidence="12">The sequence shown here is derived from an EMBL/GenBank/DDBJ whole genome shotgun (WGS) entry which is preliminary data.</text>
</comment>
<feature type="region of interest" description="Disordered" evidence="9">
    <location>
        <begin position="1358"/>
        <end position="1380"/>
    </location>
</feature>
<dbReference type="InterPro" id="IPR027417">
    <property type="entry name" value="P-loop_NTPase"/>
</dbReference>
<keyword evidence="13" id="KW-1185">Reference proteome</keyword>
<evidence type="ECO:0000259" key="11">
    <source>
        <dbReference type="PROSITE" id="PS51194"/>
    </source>
</evidence>
<dbReference type="InterPro" id="IPR014001">
    <property type="entry name" value="Helicase_ATP-bd"/>
</dbReference>
<dbReference type="SMART" id="SM00490">
    <property type="entry name" value="HELICc"/>
    <property type="match status" value="1"/>
</dbReference>
<sequence length="1453" mass="164259">STRADNACVDEKPPDLDSDAELTSLEATVSSLERRCNQSSKTSAKSRSQTRGEIKSDNVVYSDKDQDSDNDGGFDENDGVDVDSNANPGHEKETKEQKSGTGQSADDSLTEHPSSSSPKKSKAKISKKPATRFTARANSSDEGEELEEVVSAGSESDIVVDDAVPAVLRDDDLREDLLTEADAQYEADLAYRDRLLQDSSDEETTVANDNEDLPKDSTTARSARPEVSMVKSISSHISSSDHENNEEADTPFSRGSNKPKVKYHGVDEKLMQSAWSSSEDEDKDPKLKSNLKKKKRLDGKNEVRKEESSGSDSEVVSKSDKRTHLLEDSDSESATFTDESDEEVKPPKRRRQLVSEKNHRSKKAKSCLKSEKSDSKPRNNETDEDKDDNDVDENSGKSKSQSEQKRPQKRRRRRVRTGASPNEDDTAEDQDSASDSCQDPNKMIKASAGSGSDDGAGESSKGRKRIRKIYAKTKLSETTKSAEAEERERRKRLSERQKMYNHCLVQEGAGTHVVTKKLVLEKSPDGSEDLIEVHQHILKHLKPHQVEAVRFLWDCVIESVENQDVKNEQARGAILAHCMGLGKTLSVIAFLHTILSHPALLNLRTCLVICPVNTLLNWKNECEIWLPPDDPLDVFELSHRPDNRQRVDVLRHWQKDGGILLLGYDMFRNFVMRVVKKARSKVVKEAVYKALLDPGPDIVICDEGHVLKNCKSALAKSMSQLRTSKRVILTGTPLQNNLTEYHAMVSFVKPNLLGSAKEFSNRFANPIKNGQHSNSTQLDVQVMKKRAHVLYKTLDGCVQRKDYAALTKYLPPRYEYVVMCRLSTLQQEFYRLFLKYRSGCGVTETEEETAGQVRRRTLFMDQQTLYRIWTHPYLLRSHADRGARKMLLEDDDDDFIDDDPTSNSSSESTCVVESSSSSKEDANEVIPAGSSRNARARRRSRRGPQTRSCGTDDAICLDSDSGPEGTGRDNSVSENSESRGPESWWSAQYREDYDWDPSVGVKLDVLLRILKKTCDIGDKLIVFTQSLLSLDLLERFLSELHRQCLASQGLAPEKSAKMANDRDQEERPDLSEYFSDMGLNTWVRGEDYERMDGSTNAVTRKELQRRFNRTANTRLRLFLISTRAGGLGINLIAANRIILFDACWNPSHDIQSIFRCYRFGQTKPVYIYRLIAQGTMEEKIYDRQVTKQSLSLRVLDEQQIDRHFTNADLHALYTFEPDVWDPATADERPTPKLPKDRLLADMLSEYPILIVNYHEHDSLLEHREDEGLTEEQRQEAWREYEEEKLYGMSLAQHQRMVQQQELHARWMRMQQQQQQQQLLQQQLLRFPSNSAAFRPSNPMFGWAHLNARSVGPPLLNHTNGMTPISGDGTGQRPSNPQTNGNLYADLFEYYRMQLLSARPSLSGDPEQLKSLIMGNLMDHLIRTKALDPTQLQSSSTSNQTATNDALTQPGPSD</sequence>
<feature type="compositionally biased region" description="Basic residues" evidence="9">
    <location>
        <begin position="119"/>
        <end position="130"/>
    </location>
</feature>
<feature type="compositionally biased region" description="Basic and acidic residues" evidence="9">
    <location>
        <begin position="315"/>
        <end position="327"/>
    </location>
</feature>
<protein>
    <submittedName>
        <fullName evidence="12">X-linked nuclear protein</fullName>
    </submittedName>
</protein>
<feature type="compositionally biased region" description="Basic and acidic residues" evidence="9">
    <location>
        <begin position="50"/>
        <end position="67"/>
    </location>
</feature>
<keyword evidence="5" id="KW-0347">Helicase</keyword>
<evidence type="ECO:0000256" key="1">
    <source>
        <dbReference type="ARBA" id="ARBA00004123"/>
    </source>
</evidence>
<keyword evidence="7" id="KW-0238">DNA-binding</keyword>
<feature type="region of interest" description="Disordered" evidence="9">
    <location>
        <begin position="1"/>
        <end position="171"/>
    </location>
</feature>
<gene>
    <name evidence="12" type="ORF">FGIG_05192</name>
</gene>
<proteinExistence type="inferred from homology"/>